<evidence type="ECO:0000313" key="3">
    <source>
        <dbReference type="RefSeq" id="XP_030387856.1"/>
    </source>
</evidence>
<dbReference type="CTD" id="36874"/>
<accession>A0A6J2UHD4</accession>
<gene>
    <name evidence="3" type="primary">LOC115634340</name>
</gene>
<dbReference type="Pfam" id="PF06313">
    <property type="entry name" value="ACP53EA"/>
    <property type="match status" value="1"/>
</dbReference>
<dbReference type="InterPro" id="IPR009392">
    <property type="entry name" value="ACP53EA"/>
</dbReference>
<dbReference type="AlphaFoldDB" id="A0A6J2UHD4"/>
<dbReference type="OrthoDB" id="7852344at2759"/>
<evidence type="ECO:0000313" key="2">
    <source>
        <dbReference type="Proteomes" id="UP000504634"/>
    </source>
</evidence>
<sequence>MELIKVILCLSILSLFSSISFAEDRNSLDKPTAEPYDWDKIFKCGQIAIEGTAAVAVNVIGIIKHAIRCIDFKAPPNPKRSIIRTIRTVYEFMKRLLLNNVVCLIESIQKIGSLVKPHIDAFEDLNCLDENDI</sequence>
<dbReference type="Proteomes" id="UP000504634">
    <property type="component" value="Unplaced"/>
</dbReference>
<reference evidence="3" key="1">
    <citation type="submission" date="2025-08" db="UniProtKB">
        <authorList>
            <consortium name="RefSeq"/>
        </authorList>
    </citation>
    <scope>IDENTIFICATION</scope>
    <source>
        <strain evidence="3">11010-0011.00</strain>
        <tissue evidence="3">Whole body</tissue>
    </source>
</reference>
<dbReference type="GeneID" id="115634340"/>
<proteinExistence type="predicted"/>
<name>A0A6J2UHD4_DROLE</name>
<evidence type="ECO:0000256" key="1">
    <source>
        <dbReference type="SAM" id="SignalP"/>
    </source>
</evidence>
<protein>
    <submittedName>
        <fullName evidence="3">Accessory gland protein Acp53Ea</fullName>
    </submittedName>
</protein>
<organism evidence="2 3">
    <name type="scientific">Drosophila lebanonensis</name>
    <name type="common">Fruit fly</name>
    <name type="synonym">Scaptodrosophila lebanonensis</name>
    <dbReference type="NCBI Taxonomy" id="7225"/>
    <lineage>
        <taxon>Eukaryota</taxon>
        <taxon>Metazoa</taxon>
        <taxon>Ecdysozoa</taxon>
        <taxon>Arthropoda</taxon>
        <taxon>Hexapoda</taxon>
        <taxon>Insecta</taxon>
        <taxon>Pterygota</taxon>
        <taxon>Neoptera</taxon>
        <taxon>Endopterygota</taxon>
        <taxon>Diptera</taxon>
        <taxon>Brachycera</taxon>
        <taxon>Muscomorpha</taxon>
        <taxon>Ephydroidea</taxon>
        <taxon>Drosophilidae</taxon>
        <taxon>Scaptodrosophila</taxon>
    </lineage>
</organism>
<feature type="chain" id="PRO_5027026066" evidence="1">
    <location>
        <begin position="23"/>
        <end position="133"/>
    </location>
</feature>
<feature type="signal peptide" evidence="1">
    <location>
        <begin position="1"/>
        <end position="22"/>
    </location>
</feature>
<dbReference type="RefSeq" id="XP_030387856.1">
    <property type="nucleotide sequence ID" value="XM_030531996.1"/>
</dbReference>
<keyword evidence="2" id="KW-1185">Reference proteome</keyword>
<keyword evidence="1" id="KW-0732">Signal</keyword>